<name>A0A1I3YXG3_9GAMM</name>
<evidence type="ECO:0000313" key="3">
    <source>
        <dbReference type="EMBL" id="QEE26016.1"/>
    </source>
</evidence>
<feature type="compositionally biased region" description="Basic and acidic residues" evidence="1">
    <location>
        <begin position="129"/>
        <end position="139"/>
    </location>
</feature>
<dbReference type="Proteomes" id="UP000321807">
    <property type="component" value="Chromosome"/>
</dbReference>
<sequence length="203" mass="21367">MKRSRTAVLLAMGATPLLLSACNNEPDATRSGLYTSVEACTAATHDVATCSDAYLKAHQEAEAEAPHYATAATCEADFGLDQCIQRGSGQHSFYGPLMTGFFLSQMMHHGRAANGFNSAPAFRDRWNSWRRPADDKRPDNPAGGSYGGSGYAGGSYGGVYRSGTGRSMTRVSATPDRAITVSRGGFGRSGGSHGFHGFHGFGG</sequence>
<evidence type="ECO:0000313" key="6">
    <source>
        <dbReference type="Proteomes" id="UP000321807"/>
    </source>
</evidence>
<reference evidence="3 6" key="3">
    <citation type="submission" date="2019-08" db="EMBL/GenBank/DDBJ databases">
        <title>Complete genome sequence of Rhodanobacter glycinis strain T01E-68 isolated from tomato root.</title>
        <authorList>
            <person name="Weon H.-Y."/>
            <person name="Lee S.A."/>
        </authorList>
    </citation>
    <scope>NUCLEOTIDE SEQUENCE [LARGE SCALE GENOMIC DNA]</scope>
    <source>
        <strain evidence="3 6">T01E-68</strain>
    </source>
</reference>
<feature type="chain" id="PRO_5036021395" evidence="2">
    <location>
        <begin position="22"/>
        <end position="203"/>
    </location>
</feature>
<protein>
    <submittedName>
        <fullName evidence="3">DUF1190 domain-containing protein</fullName>
    </submittedName>
</protein>
<feature type="region of interest" description="Disordered" evidence="1">
    <location>
        <begin position="167"/>
        <end position="186"/>
    </location>
</feature>
<dbReference type="EMBL" id="FOSR01000002">
    <property type="protein sequence ID" value="SFK36538.1"/>
    <property type="molecule type" value="Genomic_DNA"/>
</dbReference>
<evidence type="ECO:0000256" key="1">
    <source>
        <dbReference type="SAM" id="MobiDB-lite"/>
    </source>
</evidence>
<evidence type="ECO:0000313" key="4">
    <source>
        <dbReference type="EMBL" id="SFK36538.1"/>
    </source>
</evidence>
<accession>A0A1I3YXG3</accession>
<dbReference type="Proteomes" id="UP000198725">
    <property type="component" value="Unassembled WGS sequence"/>
</dbReference>
<reference evidence="4" key="2">
    <citation type="submission" date="2016-10" db="EMBL/GenBank/DDBJ databases">
        <authorList>
            <person name="de Groot N.N."/>
        </authorList>
    </citation>
    <scope>NUCLEOTIDE SEQUENCE [LARGE SCALE GENOMIC DNA]</scope>
    <source>
        <strain evidence="4">MO64</strain>
    </source>
</reference>
<feature type="region of interest" description="Disordered" evidence="1">
    <location>
        <begin position="129"/>
        <end position="148"/>
    </location>
</feature>
<dbReference type="EMBL" id="CP042807">
    <property type="protein sequence ID" value="QEE26016.1"/>
    <property type="molecule type" value="Genomic_DNA"/>
</dbReference>
<dbReference type="RefSeq" id="WP_092701271.1">
    <property type="nucleotide sequence ID" value="NZ_CP042807.1"/>
</dbReference>
<dbReference type="Pfam" id="PF06693">
    <property type="entry name" value="DUF1190"/>
    <property type="match status" value="1"/>
</dbReference>
<proteinExistence type="predicted"/>
<feature type="signal peptide" evidence="2">
    <location>
        <begin position="1"/>
        <end position="21"/>
    </location>
</feature>
<dbReference type="KEGG" id="rgl:CS053_17045"/>
<evidence type="ECO:0000313" key="5">
    <source>
        <dbReference type="Proteomes" id="UP000198725"/>
    </source>
</evidence>
<evidence type="ECO:0000256" key="2">
    <source>
        <dbReference type="SAM" id="SignalP"/>
    </source>
</evidence>
<reference evidence="5" key="1">
    <citation type="submission" date="2016-10" db="EMBL/GenBank/DDBJ databases">
        <authorList>
            <person name="Varghese N."/>
            <person name="Submissions S."/>
        </authorList>
    </citation>
    <scope>NUCLEOTIDE SEQUENCE [LARGE SCALE GENOMIC DNA]</scope>
    <source>
        <strain evidence="5">MO64</strain>
    </source>
</reference>
<keyword evidence="5" id="KW-1185">Reference proteome</keyword>
<keyword evidence="2" id="KW-0732">Signal</keyword>
<dbReference type="InterPro" id="IPR009576">
    <property type="entry name" value="Biofilm_formation_YgiB"/>
</dbReference>
<dbReference type="AlphaFoldDB" id="A0A1I3YXG3"/>
<organism evidence="4 5">
    <name type="scientific">Rhodanobacter glycinis</name>
    <dbReference type="NCBI Taxonomy" id="582702"/>
    <lineage>
        <taxon>Bacteria</taxon>
        <taxon>Pseudomonadati</taxon>
        <taxon>Pseudomonadota</taxon>
        <taxon>Gammaproteobacteria</taxon>
        <taxon>Lysobacterales</taxon>
        <taxon>Rhodanobacteraceae</taxon>
        <taxon>Rhodanobacter</taxon>
    </lineage>
</organism>
<gene>
    <name evidence="3" type="ORF">CS053_17045</name>
    <name evidence="4" type="ORF">SAMN05192579_10291</name>
</gene>
<dbReference type="PROSITE" id="PS51257">
    <property type="entry name" value="PROKAR_LIPOPROTEIN"/>
    <property type="match status" value="1"/>
</dbReference>